<accession>A0A2T5VIJ8</accession>
<dbReference type="HAMAP" id="MF_00014">
    <property type="entry name" value="Ribosome_mat_RimM"/>
    <property type="match status" value="1"/>
</dbReference>
<keyword evidence="4 5" id="KW-0143">Chaperone</keyword>
<name>A0A2T5VIJ8_9HYPH</name>
<dbReference type="Gene3D" id="2.30.30.240">
    <property type="entry name" value="PRC-barrel domain"/>
    <property type="match status" value="1"/>
</dbReference>
<dbReference type="RefSeq" id="WP_107988953.1">
    <property type="nucleotide sequence ID" value="NZ_QAYG01000001.1"/>
</dbReference>
<evidence type="ECO:0000256" key="4">
    <source>
        <dbReference type="ARBA" id="ARBA00023186"/>
    </source>
</evidence>
<evidence type="ECO:0000256" key="6">
    <source>
        <dbReference type="SAM" id="MobiDB-lite"/>
    </source>
</evidence>
<comment type="subunit">
    <text evidence="5">Binds ribosomal protein uS19.</text>
</comment>
<comment type="similarity">
    <text evidence="5">Belongs to the RimM family.</text>
</comment>
<comment type="caution">
    <text evidence="9">The sequence shown here is derived from an EMBL/GenBank/DDBJ whole genome shotgun (WGS) entry which is preliminary data.</text>
</comment>
<dbReference type="Gene3D" id="2.40.30.60">
    <property type="entry name" value="RimM"/>
    <property type="match status" value="1"/>
</dbReference>
<comment type="function">
    <text evidence="5">An accessory protein needed during the final step in the assembly of 30S ribosomal subunit, possibly for assembly of the head region. Essential for efficient processing of 16S rRNA. May be needed both before and after RbfA during the maturation of 16S rRNA. It has affinity for free ribosomal 30S subunits but not for 70S ribosomes.</text>
</comment>
<sequence length="184" mass="20133">MASSDRVLMAEIGAAHGIRGEVRVKPHGDDPMALRDYGPLEAADGRVFEIEALRPQKHMLVVRFKGIRDRNAAEALTRTKLYLPRERLPEPDADDFYHADLVGLPVFDAQGTELGTVLSVPNFGAGDLLEIAPKGAPSFYLPFTHEAVPEIDIANRRITAVPPEGLLAGEEDAEERRREEGNGA</sequence>
<evidence type="ECO:0000313" key="9">
    <source>
        <dbReference type="EMBL" id="PTW63538.1"/>
    </source>
</evidence>
<feature type="region of interest" description="Disordered" evidence="6">
    <location>
        <begin position="162"/>
        <end position="184"/>
    </location>
</feature>
<keyword evidence="2 5" id="KW-0690">Ribosome biogenesis</keyword>
<dbReference type="NCBIfam" id="TIGR02273">
    <property type="entry name" value="16S_RimM"/>
    <property type="match status" value="1"/>
</dbReference>
<dbReference type="InterPro" id="IPR002676">
    <property type="entry name" value="RimM_N"/>
</dbReference>
<proteinExistence type="inferred from homology"/>
<dbReference type="Pfam" id="PF01782">
    <property type="entry name" value="RimM"/>
    <property type="match status" value="1"/>
</dbReference>
<evidence type="ECO:0000313" key="10">
    <source>
        <dbReference type="Proteomes" id="UP000244081"/>
    </source>
</evidence>
<feature type="compositionally biased region" description="Basic and acidic residues" evidence="6">
    <location>
        <begin position="174"/>
        <end position="184"/>
    </location>
</feature>
<dbReference type="OrthoDB" id="9788191at2"/>
<dbReference type="SUPFAM" id="SSF50346">
    <property type="entry name" value="PRC-barrel domain"/>
    <property type="match status" value="1"/>
</dbReference>
<comment type="subcellular location">
    <subcellularLocation>
        <location evidence="5">Cytoplasm</location>
    </subcellularLocation>
</comment>
<keyword evidence="10" id="KW-1185">Reference proteome</keyword>
<keyword evidence="1 5" id="KW-0963">Cytoplasm</keyword>
<evidence type="ECO:0000256" key="3">
    <source>
        <dbReference type="ARBA" id="ARBA00022552"/>
    </source>
</evidence>
<dbReference type="InterPro" id="IPR009000">
    <property type="entry name" value="Transl_B-barrel_sf"/>
</dbReference>
<dbReference type="AlphaFoldDB" id="A0A2T5VIJ8"/>
<dbReference type="GO" id="GO:0005840">
    <property type="term" value="C:ribosome"/>
    <property type="evidence" value="ECO:0007669"/>
    <property type="project" value="InterPro"/>
</dbReference>
<comment type="domain">
    <text evidence="5">The PRC barrel domain binds ribosomal protein uS19.</text>
</comment>
<gene>
    <name evidence="5" type="primary">rimM</name>
    <name evidence="9" type="ORF">C8N35_1011592</name>
</gene>
<organism evidence="9 10">
    <name type="scientific">Breoghania corrubedonensis</name>
    <dbReference type="NCBI Taxonomy" id="665038"/>
    <lineage>
        <taxon>Bacteria</taxon>
        <taxon>Pseudomonadati</taxon>
        <taxon>Pseudomonadota</taxon>
        <taxon>Alphaproteobacteria</taxon>
        <taxon>Hyphomicrobiales</taxon>
        <taxon>Stappiaceae</taxon>
        <taxon>Breoghania</taxon>
    </lineage>
</organism>
<keyword evidence="3 5" id="KW-0698">rRNA processing</keyword>
<evidence type="ECO:0000256" key="2">
    <source>
        <dbReference type="ARBA" id="ARBA00022517"/>
    </source>
</evidence>
<dbReference type="InterPro" id="IPR011033">
    <property type="entry name" value="PRC_barrel-like_sf"/>
</dbReference>
<evidence type="ECO:0000259" key="8">
    <source>
        <dbReference type="Pfam" id="PF24986"/>
    </source>
</evidence>
<reference evidence="9 10" key="1">
    <citation type="submission" date="2018-04" db="EMBL/GenBank/DDBJ databases">
        <title>Genomic Encyclopedia of Archaeal and Bacterial Type Strains, Phase II (KMG-II): from individual species to whole genera.</title>
        <authorList>
            <person name="Goeker M."/>
        </authorList>
    </citation>
    <scope>NUCLEOTIDE SEQUENCE [LARGE SCALE GENOMIC DNA]</scope>
    <source>
        <strain evidence="9 10">DSM 23382</strain>
    </source>
</reference>
<dbReference type="GO" id="GO:0042274">
    <property type="term" value="P:ribosomal small subunit biogenesis"/>
    <property type="evidence" value="ECO:0007669"/>
    <property type="project" value="UniProtKB-UniRule"/>
</dbReference>
<dbReference type="InterPro" id="IPR011961">
    <property type="entry name" value="RimM"/>
</dbReference>
<dbReference type="SUPFAM" id="SSF50447">
    <property type="entry name" value="Translation proteins"/>
    <property type="match status" value="1"/>
</dbReference>
<feature type="domain" description="RimM N-terminal" evidence="7">
    <location>
        <begin position="9"/>
        <end position="86"/>
    </location>
</feature>
<evidence type="ECO:0000256" key="5">
    <source>
        <dbReference type="HAMAP-Rule" id="MF_00014"/>
    </source>
</evidence>
<dbReference type="GO" id="GO:0006364">
    <property type="term" value="P:rRNA processing"/>
    <property type="evidence" value="ECO:0007669"/>
    <property type="project" value="UniProtKB-UniRule"/>
</dbReference>
<evidence type="ECO:0000259" key="7">
    <source>
        <dbReference type="Pfam" id="PF01782"/>
    </source>
</evidence>
<dbReference type="EMBL" id="QAYG01000001">
    <property type="protein sequence ID" value="PTW63538.1"/>
    <property type="molecule type" value="Genomic_DNA"/>
</dbReference>
<dbReference type="Pfam" id="PF24986">
    <property type="entry name" value="PRC_RimM"/>
    <property type="match status" value="1"/>
</dbReference>
<dbReference type="Proteomes" id="UP000244081">
    <property type="component" value="Unassembled WGS sequence"/>
</dbReference>
<dbReference type="InterPro" id="IPR056792">
    <property type="entry name" value="PRC_RimM"/>
</dbReference>
<feature type="domain" description="Ribosome maturation factor RimM PRC barrel" evidence="8">
    <location>
        <begin position="99"/>
        <end position="166"/>
    </location>
</feature>
<protein>
    <recommendedName>
        <fullName evidence="5">Ribosome maturation factor RimM</fullName>
    </recommendedName>
</protein>
<dbReference type="PANTHER" id="PTHR33692:SF1">
    <property type="entry name" value="RIBOSOME MATURATION FACTOR RIMM"/>
    <property type="match status" value="1"/>
</dbReference>
<dbReference type="GO" id="GO:0005737">
    <property type="term" value="C:cytoplasm"/>
    <property type="evidence" value="ECO:0007669"/>
    <property type="project" value="UniProtKB-SubCell"/>
</dbReference>
<dbReference type="GO" id="GO:0043022">
    <property type="term" value="F:ribosome binding"/>
    <property type="evidence" value="ECO:0007669"/>
    <property type="project" value="InterPro"/>
</dbReference>
<evidence type="ECO:0000256" key="1">
    <source>
        <dbReference type="ARBA" id="ARBA00022490"/>
    </source>
</evidence>
<dbReference type="InterPro" id="IPR036976">
    <property type="entry name" value="RimM_N_sf"/>
</dbReference>
<dbReference type="PANTHER" id="PTHR33692">
    <property type="entry name" value="RIBOSOME MATURATION FACTOR RIMM"/>
    <property type="match status" value="1"/>
</dbReference>